<reference evidence="1" key="2">
    <citation type="submission" date="2023-05" db="EMBL/GenBank/DDBJ databases">
        <authorList>
            <consortium name="Lawrence Berkeley National Laboratory"/>
            <person name="Steindorff A."/>
            <person name="Hensen N."/>
            <person name="Bonometti L."/>
            <person name="Westerberg I."/>
            <person name="Brannstrom I.O."/>
            <person name="Guillou S."/>
            <person name="Cros-Aarteil S."/>
            <person name="Calhoun S."/>
            <person name="Haridas S."/>
            <person name="Kuo A."/>
            <person name="Mondo S."/>
            <person name="Pangilinan J."/>
            <person name="Riley R."/>
            <person name="Labutti K."/>
            <person name="Andreopoulos B."/>
            <person name="Lipzen A."/>
            <person name="Chen C."/>
            <person name="Yanf M."/>
            <person name="Daum C."/>
            <person name="Ng V."/>
            <person name="Clum A."/>
            <person name="Ohm R."/>
            <person name="Martin F."/>
            <person name="Silar P."/>
            <person name="Natvig D."/>
            <person name="Lalanne C."/>
            <person name="Gautier V."/>
            <person name="Ament-Velasquez S.L."/>
            <person name="Kruys A."/>
            <person name="Hutchinson M.I."/>
            <person name="Powell A.J."/>
            <person name="Barry K."/>
            <person name="Miller A.N."/>
            <person name="Grigoriev I.V."/>
            <person name="Debuchy R."/>
            <person name="Gladieux P."/>
            <person name="Thoren M.H."/>
            <person name="Johannesson H."/>
        </authorList>
    </citation>
    <scope>NUCLEOTIDE SEQUENCE</scope>
    <source>
        <strain evidence="1">CBS 757.83</strain>
    </source>
</reference>
<comment type="caution">
    <text evidence="1">The sequence shown here is derived from an EMBL/GenBank/DDBJ whole genome shotgun (WGS) entry which is preliminary data.</text>
</comment>
<name>A0AAN6SZ65_9PEZI</name>
<sequence>MSMIFFFQELVEPLGLFIVTMRKVAASVMPKKETPETPSVWYRDEKKQTRKTPPTPMQKAGLVRMQNRQRNAHFVVVAKRNRSLHLLRREHRTRRKIGILVSRKTTKRYRLFFHRAVRNVEKLCRFKKEEAYVDEGVFLYRWGVSSRGCQGSRGSSRPDLFCRPCLLQGRGRRNRCLLLCMSVPAKMNS</sequence>
<gene>
    <name evidence="1" type="ORF">N658DRAFT_227948</name>
</gene>
<organism evidence="1 2">
    <name type="scientific">Parathielavia hyrcaniae</name>
    <dbReference type="NCBI Taxonomy" id="113614"/>
    <lineage>
        <taxon>Eukaryota</taxon>
        <taxon>Fungi</taxon>
        <taxon>Dikarya</taxon>
        <taxon>Ascomycota</taxon>
        <taxon>Pezizomycotina</taxon>
        <taxon>Sordariomycetes</taxon>
        <taxon>Sordariomycetidae</taxon>
        <taxon>Sordariales</taxon>
        <taxon>Chaetomiaceae</taxon>
        <taxon>Parathielavia</taxon>
    </lineage>
</organism>
<protein>
    <submittedName>
        <fullName evidence="1">Uncharacterized protein</fullName>
    </submittedName>
</protein>
<dbReference type="Proteomes" id="UP001305647">
    <property type="component" value="Unassembled WGS sequence"/>
</dbReference>
<accession>A0AAN6SZ65</accession>
<reference evidence="1" key="1">
    <citation type="journal article" date="2023" name="Mol. Phylogenet. Evol.">
        <title>Genome-scale phylogeny and comparative genomics of the fungal order Sordariales.</title>
        <authorList>
            <person name="Hensen N."/>
            <person name="Bonometti L."/>
            <person name="Westerberg I."/>
            <person name="Brannstrom I.O."/>
            <person name="Guillou S."/>
            <person name="Cros-Aarteil S."/>
            <person name="Calhoun S."/>
            <person name="Haridas S."/>
            <person name="Kuo A."/>
            <person name="Mondo S."/>
            <person name="Pangilinan J."/>
            <person name="Riley R."/>
            <person name="LaButti K."/>
            <person name="Andreopoulos B."/>
            <person name="Lipzen A."/>
            <person name="Chen C."/>
            <person name="Yan M."/>
            <person name="Daum C."/>
            <person name="Ng V."/>
            <person name="Clum A."/>
            <person name="Steindorff A."/>
            <person name="Ohm R.A."/>
            <person name="Martin F."/>
            <person name="Silar P."/>
            <person name="Natvig D.O."/>
            <person name="Lalanne C."/>
            <person name="Gautier V."/>
            <person name="Ament-Velasquez S.L."/>
            <person name="Kruys A."/>
            <person name="Hutchinson M.I."/>
            <person name="Powell A.J."/>
            <person name="Barry K."/>
            <person name="Miller A.N."/>
            <person name="Grigoriev I.V."/>
            <person name="Debuchy R."/>
            <person name="Gladieux P."/>
            <person name="Hiltunen Thoren M."/>
            <person name="Johannesson H."/>
        </authorList>
    </citation>
    <scope>NUCLEOTIDE SEQUENCE</scope>
    <source>
        <strain evidence="1">CBS 757.83</strain>
    </source>
</reference>
<dbReference type="AlphaFoldDB" id="A0AAN6SZ65"/>
<evidence type="ECO:0000313" key="2">
    <source>
        <dbReference type="Proteomes" id="UP001305647"/>
    </source>
</evidence>
<proteinExistence type="predicted"/>
<dbReference type="EMBL" id="MU863661">
    <property type="protein sequence ID" value="KAK4098217.1"/>
    <property type="molecule type" value="Genomic_DNA"/>
</dbReference>
<evidence type="ECO:0000313" key="1">
    <source>
        <dbReference type="EMBL" id="KAK4098217.1"/>
    </source>
</evidence>
<keyword evidence="2" id="KW-1185">Reference proteome</keyword>